<dbReference type="EMBL" id="RKRE01000001">
    <property type="protein sequence ID" value="RPF49734.1"/>
    <property type="molecule type" value="Genomic_DNA"/>
</dbReference>
<dbReference type="AlphaFoldDB" id="A0A3N5AXJ6"/>
<evidence type="ECO:0000256" key="1">
    <source>
        <dbReference type="PROSITE-ProRule" id="PRU00285"/>
    </source>
</evidence>
<dbReference type="CDD" id="cd06464">
    <property type="entry name" value="ACD_sHsps-like"/>
    <property type="match status" value="1"/>
</dbReference>
<dbReference type="PANTHER" id="PTHR11527">
    <property type="entry name" value="HEAT-SHOCK PROTEIN 20 FAMILY MEMBER"/>
    <property type="match status" value="1"/>
</dbReference>
<dbReference type="Pfam" id="PF00011">
    <property type="entry name" value="HSP20"/>
    <property type="match status" value="1"/>
</dbReference>
<evidence type="ECO:0000313" key="5">
    <source>
        <dbReference type="EMBL" id="RPF49734.1"/>
    </source>
</evidence>
<organism evidence="5 6">
    <name type="scientific">Thermodesulfitimonas autotrophica</name>
    <dbReference type="NCBI Taxonomy" id="1894989"/>
    <lineage>
        <taxon>Bacteria</taxon>
        <taxon>Bacillati</taxon>
        <taxon>Bacillota</taxon>
        <taxon>Clostridia</taxon>
        <taxon>Thermoanaerobacterales</taxon>
        <taxon>Thermoanaerobacteraceae</taxon>
        <taxon>Thermodesulfitimonas</taxon>
    </lineage>
</organism>
<keyword evidence="6" id="KW-1185">Reference proteome</keyword>
<dbReference type="PROSITE" id="PS51203">
    <property type="entry name" value="CS"/>
    <property type="match status" value="1"/>
</dbReference>
<dbReference type="Proteomes" id="UP000282654">
    <property type="component" value="Unassembled WGS sequence"/>
</dbReference>
<name>A0A3N5AXJ6_9THEO</name>
<dbReference type="Gene3D" id="2.60.40.790">
    <property type="match status" value="1"/>
</dbReference>
<gene>
    <name evidence="5" type="ORF">EDD75_0554</name>
</gene>
<dbReference type="RefSeq" id="WP_123927659.1">
    <property type="nucleotide sequence ID" value="NZ_RKRE01000001.1"/>
</dbReference>
<dbReference type="InterPro" id="IPR031107">
    <property type="entry name" value="Small_HSP"/>
</dbReference>
<comment type="similarity">
    <text evidence="1 2">Belongs to the small heat shock protein (HSP20) family.</text>
</comment>
<evidence type="ECO:0000259" key="4">
    <source>
        <dbReference type="PROSITE" id="PS51203"/>
    </source>
</evidence>
<dbReference type="PROSITE" id="PS01031">
    <property type="entry name" value="SHSP"/>
    <property type="match status" value="1"/>
</dbReference>
<proteinExistence type="inferred from homology"/>
<accession>A0A3N5AXJ6</accession>
<dbReference type="OrthoDB" id="9811615at2"/>
<feature type="domain" description="CS" evidence="4">
    <location>
        <begin position="45"/>
        <end position="152"/>
    </location>
</feature>
<sequence length="154" mass="17655">MALMRRRDPFRDPFGEITTLREQMNRLWDVLRPGFGFRWGAPIEAATPRMDIYQTENEVVAVAEIPGLESKDDVEVTVTEDSLTLRGELKRGYEQQGEGIYHAERYYGSFSRTVGLPVEVKPEEATANYRNGILEIRMPKSEAGKRRSVRVPVH</sequence>
<evidence type="ECO:0000256" key="2">
    <source>
        <dbReference type="RuleBase" id="RU003616"/>
    </source>
</evidence>
<feature type="domain" description="SHSP" evidence="3">
    <location>
        <begin position="41"/>
        <end position="154"/>
    </location>
</feature>
<protein>
    <submittedName>
        <fullName evidence="5">HSP20 family protein</fullName>
    </submittedName>
</protein>
<dbReference type="SUPFAM" id="SSF49764">
    <property type="entry name" value="HSP20-like chaperones"/>
    <property type="match status" value="1"/>
</dbReference>
<comment type="caution">
    <text evidence="5">The sequence shown here is derived from an EMBL/GenBank/DDBJ whole genome shotgun (WGS) entry which is preliminary data.</text>
</comment>
<evidence type="ECO:0000313" key="6">
    <source>
        <dbReference type="Proteomes" id="UP000282654"/>
    </source>
</evidence>
<evidence type="ECO:0000259" key="3">
    <source>
        <dbReference type="PROSITE" id="PS01031"/>
    </source>
</evidence>
<dbReference type="InterPro" id="IPR008978">
    <property type="entry name" value="HSP20-like_chaperone"/>
</dbReference>
<dbReference type="InterPro" id="IPR007052">
    <property type="entry name" value="CS_dom"/>
</dbReference>
<dbReference type="InterPro" id="IPR002068">
    <property type="entry name" value="A-crystallin/Hsp20_dom"/>
</dbReference>
<reference evidence="5 6" key="1">
    <citation type="submission" date="2018-11" db="EMBL/GenBank/DDBJ databases">
        <title>Genomic Encyclopedia of Type Strains, Phase IV (KMG-IV): sequencing the most valuable type-strain genomes for metagenomic binning, comparative biology and taxonomic classification.</title>
        <authorList>
            <person name="Goeker M."/>
        </authorList>
    </citation>
    <scope>NUCLEOTIDE SEQUENCE [LARGE SCALE GENOMIC DNA]</scope>
    <source>
        <strain evidence="5 6">DSM 102936</strain>
    </source>
</reference>